<dbReference type="HOGENOM" id="CLU_013214_1_0_10"/>
<dbReference type="eggNOG" id="COG1629">
    <property type="taxonomic scope" value="Bacteria"/>
</dbReference>
<evidence type="ECO:0000313" key="2">
    <source>
        <dbReference type="EMBL" id="EDP98223.1"/>
    </source>
</evidence>
<reference evidence="2 3" key="1">
    <citation type="journal article" date="2011" name="J. Bacteriol.">
        <title>Genome sequence of the algicidal bacterium Kordia algicida OT-1.</title>
        <authorList>
            <person name="Lee H.S."/>
            <person name="Kang S.G."/>
            <person name="Kwon K.K."/>
            <person name="Lee J.H."/>
            <person name="Kim S.J."/>
        </authorList>
    </citation>
    <scope>NUCLEOTIDE SEQUENCE [LARGE SCALE GENOMIC DNA]</scope>
    <source>
        <strain evidence="2 3">OT-1</strain>
    </source>
</reference>
<name>A9DJZ3_9FLAO</name>
<dbReference type="Proteomes" id="UP000002945">
    <property type="component" value="Unassembled WGS sequence"/>
</dbReference>
<dbReference type="STRING" id="391587.KAOT1_13437"/>
<evidence type="ECO:0000256" key="1">
    <source>
        <dbReference type="SAM" id="SignalP"/>
    </source>
</evidence>
<evidence type="ECO:0000313" key="3">
    <source>
        <dbReference type="Proteomes" id="UP000002945"/>
    </source>
</evidence>
<organism evidence="2 3">
    <name type="scientific">Kordia algicida OT-1</name>
    <dbReference type="NCBI Taxonomy" id="391587"/>
    <lineage>
        <taxon>Bacteria</taxon>
        <taxon>Pseudomonadati</taxon>
        <taxon>Bacteroidota</taxon>
        <taxon>Flavobacteriia</taxon>
        <taxon>Flavobacteriales</taxon>
        <taxon>Flavobacteriaceae</taxon>
        <taxon>Kordia</taxon>
    </lineage>
</organism>
<proteinExistence type="predicted"/>
<sequence>MKNYYVFLLVAVISSTFSVYGQQEKTIENEYAAYFTLPREGLYLHLNKTSYFAGEEIWFKGYAYDQKNQLISKATTNINVGIYDAEGNQIKKALFKAKDGYAKGNFAVDSTFTAGTYYIKAGTNWMKNFKEDNAFIQKIEIITQEKSNQKDDTNKEHFDFQFLPEGGYMVTDAICNVGFKILNKEGKGVKVSGIVYDQNNEEAAAFESNGLGMGKFQFHPKRGKTYTAKIKIDNETEITKALPTPKAEGITLMLQNYAKDKIVIDFSTNQETLDRNQNKKYKVLIHQNGKLKMAAFQFNGTEKAVSLQKSQLFKGINTITVFDENKNPLLERLFFNEYGVKKANINVTKINTEQDSILFAINELNLNKNANISISVLPETTKSYNPQHNILSNFYLKPHVKGYVENAPYYFYNMDNRKRYELDILLLTQGWSRYDWKDIFGEKPNGLNRFENGMTVSGRVNRPKSGVDRVFLHATKNHPAGFVDLNEKQEFTIDNFFLEEGEEIRFSYMNNKGLFKKPGMYVRFKVTNAKDRISTTIIDDMPDSKARTADFTVPDNFFYEDSEQLDAVVVVKNTKEVYKDPILVNAKVTDFGEQEYNRFINITDFIQYNGYQVSEQLGKVVISTRRQPIATPVIYFDNARISDFSILYNLSTFNIERVVIDKSGVGEGVNAGFGGVIKIYTRKTPLYKRGDGSELYTGTKASFAFTAPKKYYSPNYTSYQNTVFRKYGAISWIPELTLDKAAPANFKIFDTKTKSITLFIEGISENGDLISEKKTIQVR</sequence>
<feature type="chain" id="PRO_5002734618" description="TonB-dependent receptor plug domain-containing protein" evidence="1">
    <location>
        <begin position="22"/>
        <end position="779"/>
    </location>
</feature>
<comment type="caution">
    <text evidence="2">The sequence shown here is derived from an EMBL/GenBank/DDBJ whole genome shotgun (WGS) entry which is preliminary data.</text>
</comment>
<dbReference type="RefSeq" id="WP_007095236.1">
    <property type="nucleotide sequence ID" value="NZ_CP142125.1"/>
</dbReference>
<feature type="signal peptide" evidence="1">
    <location>
        <begin position="1"/>
        <end position="21"/>
    </location>
</feature>
<dbReference type="EMBL" id="ABIB01000001">
    <property type="protein sequence ID" value="EDP98223.1"/>
    <property type="molecule type" value="Genomic_DNA"/>
</dbReference>
<keyword evidence="3" id="KW-1185">Reference proteome</keyword>
<protein>
    <recommendedName>
        <fullName evidence="4">TonB-dependent receptor plug domain-containing protein</fullName>
    </recommendedName>
</protein>
<accession>A9DJZ3</accession>
<dbReference type="AlphaFoldDB" id="A9DJZ3"/>
<dbReference type="Gene3D" id="2.60.40.1930">
    <property type="match status" value="1"/>
</dbReference>
<dbReference type="OrthoDB" id="679547at2"/>
<keyword evidence="1" id="KW-0732">Signal</keyword>
<gene>
    <name evidence="2" type="ORF">KAOT1_13437</name>
</gene>
<evidence type="ECO:0008006" key="4">
    <source>
        <dbReference type="Google" id="ProtNLM"/>
    </source>
</evidence>